<accession>A0AAV5CSH3</accession>
<sequence length="266" mass="30586">MCTLIRTDITQVVRYNSFDEYLGVPLQQTVSGTCALVSSTVCIEAQHRLEYEMVHGLGTFPCIAAAPRKLRNLCHRQFVQDQSTGERRRIWNIKKGAIVAEVLDQIMKLGGVRTTNGAPKPAPYLLPLRSWQHYKWEDGFTAYDVADLLDAHGPFIGNIWVCPWYDLFDSNVDDDLVYRSGCARSPGIQKRCEVVYGQHEKVGYHSVVCFEYRFCEGQMHEKILDNHAANGPRRWIHNDELTDVYIINVDRMDIRSGDIWYPNSWL</sequence>
<reference evidence="1" key="1">
    <citation type="journal article" date="2018" name="DNA Res.">
        <title>Multiple hybrid de novo genome assembly of finger millet, an orphan allotetraploid crop.</title>
        <authorList>
            <person name="Hatakeyama M."/>
            <person name="Aluri S."/>
            <person name="Balachadran M.T."/>
            <person name="Sivarajan S.R."/>
            <person name="Patrignani A."/>
            <person name="Gruter S."/>
            <person name="Poveda L."/>
            <person name="Shimizu-Inatsugi R."/>
            <person name="Baeten J."/>
            <person name="Francoijs K.J."/>
            <person name="Nataraja K.N."/>
            <person name="Reddy Y.A.N."/>
            <person name="Phadnis S."/>
            <person name="Ravikumar R.L."/>
            <person name="Schlapbach R."/>
            <person name="Sreeman S.M."/>
            <person name="Shimizu K.K."/>
        </authorList>
    </citation>
    <scope>NUCLEOTIDE SEQUENCE</scope>
</reference>
<evidence type="ECO:0000313" key="2">
    <source>
        <dbReference type="Proteomes" id="UP001054889"/>
    </source>
</evidence>
<reference evidence="1" key="2">
    <citation type="submission" date="2021-12" db="EMBL/GenBank/DDBJ databases">
        <title>Resequencing data analysis of finger millet.</title>
        <authorList>
            <person name="Hatakeyama M."/>
            <person name="Aluri S."/>
            <person name="Balachadran M.T."/>
            <person name="Sivarajan S.R."/>
            <person name="Poveda L."/>
            <person name="Shimizu-Inatsugi R."/>
            <person name="Schlapbach R."/>
            <person name="Sreeman S.M."/>
            <person name="Shimizu K.K."/>
        </authorList>
    </citation>
    <scope>NUCLEOTIDE SEQUENCE</scope>
</reference>
<dbReference type="EMBL" id="BQKI01000008">
    <property type="protein sequence ID" value="GJN01100.1"/>
    <property type="molecule type" value="Genomic_DNA"/>
</dbReference>
<evidence type="ECO:0000313" key="1">
    <source>
        <dbReference type="EMBL" id="GJN01100.1"/>
    </source>
</evidence>
<dbReference type="PANTHER" id="PTHR35360">
    <property type="entry name" value="OS01G0324125 PROTEIN-RELATED"/>
    <property type="match status" value="1"/>
</dbReference>
<keyword evidence="2" id="KW-1185">Reference proteome</keyword>
<dbReference type="Proteomes" id="UP001054889">
    <property type="component" value="Unassembled WGS sequence"/>
</dbReference>
<name>A0AAV5CSH3_ELECO</name>
<dbReference type="PANTHER" id="PTHR35360:SF3">
    <property type="entry name" value="OS07G0492700 PROTEIN"/>
    <property type="match status" value="1"/>
</dbReference>
<protein>
    <submittedName>
        <fullName evidence="1">Uncharacterized protein</fullName>
    </submittedName>
</protein>
<gene>
    <name evidence="1" type="primary">ga18336</name>
    <name evidence="1" type="ORF">PR202_ga18336</name>
</gene>
<organism evidence="1 2">
    <name type="scientific">Eleusine coracana subsp. coracana</name>
    <dbReference type="NCBI Taxonomy" id="191504"/>
    <lineage>
        <taxon>Eukaryota</taxon>
        <taxon>Viridiplantae</taxon>
        <taxon>Streptophyta</taxon>
        <taxon>Embryophyta</taxon>
        <taxon>Tracheophyta</taxon>
        <taxon>Spermatophyta</taxon>
        <taxon>Magnoliopsida</taxon>
        <taxon>Liliopsida</taxon>
        <taxon>Poales</taxon>
        <taxon>Poaceae</taxon>
        <taxon>PACMAD clade</taxon>
        <taxon>Chloridoideae</taxon>
        <taxon>Cynodonteae</taxon>
        <taxon>Eleusininae</taxon>
        <taxon>Eleusine</taxon>
    </lineage>
</organism>
<comment type="caution">
    <text evidence="1">The sequence shown here is derived from an EMBL/GenBank/DDBJ whole genome shotgun (WGS) entry which is preliminary data.</text>
</comment>
<dbReference type="AlphaFoldDB" id="A0AAV5CSH3"/>
<proteinExistence type="predicted"/>